<dbReference type="Pfam" id="PF00005">
    <property type="entry name" value="ABC_tran"/>
    <property type="match status" value="1"/>
</dbReference>
<evidence type="ECO:0000256" key="5">
    <source>
        <dbReference type="ARBA" id="ARBA00022840"/>
    </source>
</evidence>
<keyword evidence="11" id="KW-1185">Reference proteome</keyword>
<evidence type="ECO:0000259" key="9">
    <source>
        <dbReference type="PROSITE" id="PS50893"/>
    </source>
</evidence>
<reference evidence="11" key="1">
    <citation type="journal article" date="2017" name="Int. J. Syst. Evol. Microbiol.">
        <title>Notoacmeibacter marinus gen. nov., sp. nov., isolated from the gut of a limpet and proposal of Notoacmeibacteraceae fam. nov. in the order Rhizobiales of the class Alphaproteobacteria.</title>
        <authorList>
            <person name="Huang Z."/>
            <person name="Guo F."/>
            <person name="Lai Q."/>
        </authorList>
    </citation>
    <scope>NUCLEOTIDE SEQUENCE [LARGE SCALE GENOMIC DNA]</scope>
    <source>
        <strain evidence="11">XMTR2A4</strain>
    </source>
</reference>
<dbReference type="PANTHER" id="PTHR43166">
    <property type="entry name" value="AMINO ACID IMPORT ATP-BINDING PROTEIN"/>
    <property type="match status" value="1"/>
</dbReference>
<proteinExistence type="inferred from homology"/>
<dbReference type="AlphaFoldDB" id="A0A231V233"/>
<comment type="similarity">
    <text evidence="1">Belongs to the ABC transporter superfamily.</text>
</comment>
<keyword evidence="5 10" id="KW-0067">ATP-binding</keyword>
<keyword evidence="3" id="KW-1003">Cell membrane</keyword>
<evidence type="ECO:0000256" key="1">
    <source>
        <dbReference type="ARBA" id="ARBA00005417"/>
    </source>
</evidence>
<dbReference type="EMBL" id="NBYO01000001">
    <property type="protein sequence ID" value="OXT02091.1"/>
    <property type="molecule type" value="Genomic_DNA"/>
</dbReference>
<dbReference type="InterPro" id="IPR012693">
    <property type="entry name" value="ABC_transpr_PhnC"/>
</dbReference>
<evidence type="ECO:0000313" key="11">
    <source>
        <dbReference type="Proteomes" id="UP000215405"/>
    </source>
</evidence>
<evidence type="ECO:0000256" key="6">
    <source>
        <dbReference type="ARBA" id="ARBA00022967"/>
    </source>
</evidence>
<evidence type="ECO:0000256" key="2">
    <source>
        <dbReference type="ARBA" id="ARBA00022448"/>
    </source>
</evidence>
<dbReference type="GO" id="GO:0015416">
    <property type="term" value="F:ABC-type phosphonate transporter activity"/>
    <property type="evidence" value="ECO:0007669"/>
    <property type="project" value="InterPro"/>
</dbReference>
<dbReference type="PANTHER" id="PTHR43166:SF6">
    <property type="entry name" value="PHOSPHONATES IMPORT ATP-BINDING PROTEIN PHNC"/>
    <property type="match status" value="1"/>
</dbReference>
<dbReference type="Gene3D" id="3.40.50.300">
    <property type="entry name" value="P-loop containing nucleotide triphosphate hydrolases"/>
    <property type="match status" value="1"/>
</dbReference>
<evidence type="ECO:0000313" key="10">
    <source>
        <dbReference type="EMBL" id="OXT02091.1"/>
    </source>
</evidence>
<dbReference type="PROSITE" id="PS50893">
    <property type="entry name" value="ABC_TRANSPORTER_2"/>
    <property type="match status" value="1"/>
</dbReference>
<keyword evidence="2" id="KW-0813">Transport</keyword>
<protein>
    <submittedName>
        <fullName evidence="10">Phosphonate ABC transporter ATP-binding protein</fullName>
    </submittedName>
</protein>
<dbReference type="InterPro" id="IPR050086">
    <property type="entry name" value="MetN_ABC_transporter-like"/>
</dbReference>
<keyword evidence="4" id="KW-0547">Nucleotide-binding</keyword>
<dbReference type="GO" id="GO:0005524">
    <property type="term" value="F:ATP binding"/>
    <property type="evidence" value="ECO:0007669"/>
    <property type="project" value="UniProtKB-KW"/>
</dbReference>
<comment type="caution">
    <text evidence="10">The sequence shown here is derived from an EMBL/GenBank/DDBJ whole genome shotgun (WGS) entry which is preliminary data.</text>
</comment>
<feature type="region of interest" description="Disordered" evidence="8">
    <location>
        <begin position="252"/>
        <end position="289"/>
    </location>
</feature>
<dbReference type="InterPro" id="IPR003439">
    <property type="entry name" value="ABC_transporter-like_ATP-bd"/>
</dbReference>
<dbReference type="InterPro" id="IPR017871">
    <property type="entry name" value="ABC_transporter-like_CS"/>
</dbReference>
<dbReference type="SMART" id="SM00382">
    <property type="entry name" value="AAA"/>
    <property type="match status" value="1"/>
</dbReference>
<dbReference type="InterPro" id="IPR027417">
    <property type="entry name" value="P-loop_NTPase"/>
</dbReference>
<gene>
    <name evidence="10" type="ORF">B7H23_03960</name>
</gene>
<keyword evidence="7" id="KW-0472">Membrane</keyword>
<dbReference type="GO" id="GO:0016020">
    <property type="term" value="C:membrane"/>
    <property type="evidence" value="ECO:0007669"/>
    <property type="project" value="InterPro"/>
</dbReference>
<evidence type="ECO:0000256" key="3">
    <source>
        <dbReference type="ARBA" id="ARBA00022475"/>
    </source>
</evidence>
<name>A0A231V233_9HYPH</name>
<evidence type="ECO:0000256" key="8">
    <source>
        <dbReference type="SAM" id="MobiDB-lite"/>
    </source>
</evidence>
<keyword evidence="6" id="KW-1278">Translocase</keyword>
<evidence type="ECO:0000256" key="7">
    <source>
        <dbReference type="ARBA" id="ARBA00023136"/>
    </source>
</evidence>
<accession>A0A231V233</accession>
<dbReference type="SUPFAM" id="SSF52540">
    <property type="entry name" value="P-loop containing nucleoside triphosphate hydrolases"/>
    <property type="match status" value="1"/>
</dbReference>
<sequence>MLTIEGVTKRFGEAVAVDKVELNIPEGQMVGIIGRSGAGKSTLLRMINRLIDPSEGNILFDGTDITALKGSALRRWNRDCAMIFQQFNLVPRLDVLTNVLLGRLNHKSTFASLAGLYSREERLMAIAMLERLGVVQSALQPAGTLSGGQQQRVAIARAMMQEPRVVLADEPIASLDPMNAKVVMDSLADINKRDGITVVTNLHTLDTARTYCERIIGMFEGRVVFDGTPAELTAAEARRLYGVQNEGFSEAMTSTSLSADEDERPAPMRPLPGNRADTQLAEERARALA</sequence>
<dbReference type="InterPro" id="IPR003593">
    <property type="entry name" value="AAA+_ATPase"/>
</dbReference>
<dbReference type="RefSeq" id="WP_094076051.1">
    <property type="nucleotide sequence ID" value="NZ_NBYO01000001.1"/>
</dbReference>
<dbReference type="CDD" id="cd03256">
    <property type="entry name" value="ABC_PhnC_transporter"/>
    <property type="match status" value="1"/>
</dbReference>
<dbReference type="Proteomes" id="UP000215405">
    <property type="component" value="Unassembled WGS sequence"/>
</dbReference>
<dbReference type="PROSITE" id="PS00211">
    <property type="entry name" value="ABC_TRANSPORTER_1"/>
    <property type="match status" value="1"/>
</dbReference>
<feature type="domain" description="ABC transporter" evidence="9">
    <location>
        <begin position="2"/>
        <end position="245"/>
    </location>
</feature>
<organism evidence="10 11">
    <name type="scientific">Notoacmeibacter marinus</name>
    <dbReference type="NCBI Taxonomy" id="1876515"/>
    <lineage>
        <taxon>Bacteria</taxon>
        <taxon>Pseudomonadati</taxon>
        <taxon>Pseudomonadota</taxon>
        <taxon>Alphaproteobacteria</taxon>
        <taxon>Hyphomicrobiales</taxon>
        <taxon>Notoacmeibacteraceae</taxon>
        <taxon>Notoacmeibacter</taxon>
    </lineage>
</organism>
<evidence type="ECO:0000256" key="4">
    <source>
        <dbReference type="ARBA" id="ARBA00022741"/>
    </source>
</evidence>
<dbReference type="NCBIfam" id="TIGR02315">
    <property type="entry name" value="ABC_phnC"/>
    <property type="match status" value="1"/>
</dbReference>
<dbReference type="GO" id="GO:0016887">
    <property type="term" value="F:ATP hydrolysis activity"/>
    <property type="evidence" value="ECO:0007669"/>
    <property type="project" value="InterPro"/>
</dbReference>